<protein>
    <submittedName>
        <fullName evidence="1">Uncharacterized protein</fullName>
    </submittedName>
</protein>
<sequence>MSKTKFKDENPEMKCLDCGHPRSKHRTVMHHKLPDVRDCTLCNCDKFYPEKFSYLNET</sequence>
<name>A0A6M3J6I4_9ZZZZ</name>
<organism evidence="1">
    <name type="scientific">viral metagenome</name>
    <dbReference type="NCBI Taxonomy" id="1070528"/>
    <lineage>
        <taxon>unclassified sequences</taxon>
        <taxon>metagenomes</taxon>
        <taxon>organismal metagenomes</taxon>
    </lineage>
</organism>
<evidence type="ECO:0000313" key="1">
    <source>
        <dbReference type="EMBL" id="QJA64462.1"/>
    </source>
</evidence>
<gene>
    <name evidence="1" type="ORF">MM415B00496_0020</name>
</gene>
<accession>A0A6M3J6I4</accession>
<proteinExistence type="predicted"/>
<dbReference type="AlphaFoldDB" id="A0A6M3J6I4"/>
<reference evidence="1" key="1">
    <citation type="submission" date="2020-03" db="EMBL/GenBank/DDBJ databases">
        <title>The deep terrestrial virosphere.</title>
        <authorList>
            <person name="Holmfeldt K."/>
            <person name="Nilsson E."/>
            <person name="Simone D."/>
            <person name="Lopez-Fernandez M."/>
            <person name="Wu X."/>
            <person name="de Brujin I."/>
            <person name="Lundin D."/>
            <person name="Andersson A."/>
            <person name="Bertilsson S."/>
            <person name="Dopson M."/>
        </authorList>
    </citation>
    <scope>NUCLEOTIDE SEQUENCE</scope>
    <source>
        <strain evidence="1">MM415B00496</strain>
    </source>
</reference>
<dbReference type="EMBL" id="MT141520">
    <property type="protein sequence ID" value="QJA64462.1"/>
    <property type="molecule type" value="Genomic_DNA"/>
</dbReference>